<feature type="domain" description="Mannose-1-phosphate guanyltransferase C-terminal" evidence="20">
    <location>
        <begin position="273"/>
        <end position="358"/>
    </location>
</feature>
<comment type="catalytic activity">
    <reaction evidence="16 18">
        <text>N-acetyl-alpha-D-glucosamine 1-phosphate + UTP + H(+) = UDP-N-acetyl-alpha-D-glucosamine + diphosphate</text>
        <dbReference type="Rhea" id="RHEA:13509"/>
        <dbReference type="ChEBI" id="CHEBI:15378"/>
        <dbReference type="ChEBI" id="CHEBI:33019"/>
        <dbReference type="ChEBI" id="CHEBI:46398"/>
        <dbReference type="ChEBI" id="CHEBI:57705"/>
        <dbReference type="ChEBI" id="CHEBI:57776"/>
        <dbReference type="EC" id="2.7.7.23"/>
    </reaction>
</comment>
<dbReference type="Gene3D" id="3.90.550.10">
    <property type="entry name" value="Spore Coat Polysaccharide Biosynthesis Protein SpsA, Chain A"/>
    <property type="match status" value="1"/>
</dbReference>
<feature type="domain" description="MobA-like NTP transferase" evidence="19">
    <location>
        <begin position="5"/>
        <end position="133"/>
    </location>
</feature>
<feature type="binding site" evidence="18">
    <location>
        <begin position="390"/>
        <end position="391"/>
    </location>
    <ligand>
        <name>acetyl-CoA</name>
        <dbReference type="ChEBI" id="CHEBI:57288"/>
    </ligand>
</feature>
<feature type="binding site" evidence="18">
    <location>
        <position position="355"/>
    </location>
    <ligand>
        <name>UDP-N-acetyl-alpha-D-glucosamine</name>
        <dbReference type="ChEBI" id="CHEBI:57705"/>
    </ligand>
</feature>
<feature type="binding site" evidence="18">
    <location>
        <position position="22"/>
    </location>
    <ligand>
        <name>UDP-N-acetyl-alpha-D-glucosamine</name>
        <dbReference type="ChEBI" id="CHEBI:57705"/>
    </ligand>
</feature>
<sequence>MSLEVVILAAGKGKRMNSQLPKVLHKVANKPMLFHVIETAFQLSPSAIHIVVGHKSELIEEALKDLPCDISRIVQVSHQKELLGTGDAVASALPKINEESDVLVLYGDNPLTPLDDIQRLTALLEDNPLCVLSAYARDPFGYGRIVRNEEGFLKEIVEEKDASEQIRKIKEINSGIMVTTAKVLRKYLPMIKNDNNQGEYYLTDLAGILVKENKIVDVLQSSNFDLLTGVNSKPQLAFAERTYQSIQANKLLAQGVTLADPNRFDLRGSLKCGQDVFIDINCIFEGNVTLGNNVQIGAGCVIKNCTIDDDSIISPYTIMEDSTICKKNTIGPFARLRPGNVLNDEVHVGNFVEVKKSTLGVGTKSGHLSYLGDAVIGKNVNIGAGTITCNYDGANKFKTVIGDDVFVGSDSQLVAPVEIKNGVTIAAGTTVTKHTQMDENSLILTRAQSVKIDSYVRPTKKK</sequence>
<comment type="subunit">
    <text evidence="18">Homotrimer.</text>
</comment>
<evidence type="ECO:0000256" key="13">
    <source>
        <dbReference type="ARBA" id="ARBA00023315"/>
    </source>
</evidence>
<dbReference type="CDD" id="cd03353">
    <property type="entry name" value="LbH_GlmU_C"/>
    <property type="match status" value="1"/>
</dbReference>
<reference evidence="21 22" key="1">
    <citation type="submission" date="2021-03" db="EMBL/GenBank/DDBJ databases">
        <title>Succinivibrio sp. nov. isolated from feces of cow.</title>
        <authorList>
            <person name="Choi J.-Y."/>
        </authorList>
    </citation>
    <scope>NUCLEOTIDE SEQUENCE [LARGE SCALE GENOMIC DNA]</scope>
    <source>
        <strain evidence="21 22">AGMB01872</strain>
    </source>
</reference>
<protein>
    <recommendedName>
        <fullName evidence="18">Bifunctional protein GlmU</fullName>
    </recommendedName>
    <domain>
        <recommendedName>
            <fullName evidence="18">UDP-N-acetylglucosamine pyrophosphorylase</fullName>
            <ecNumber evidence="18">2.7.7.23</ecNumber>
        </recommendedName>
        <alternativeName>
            <fullName evidence="18">N-acetylglucosamine-1-phosphate uridyltransferase</fullName>
        </alternativeName>
    </domain>
    <domain>
        <recommendedName>
            <fullName evidence="18">Glucosamine-1-phosphate N-acetyltransferase</fullName>
            <ecNumber evidence="18">2.3.1.157</ecNumber>
        </recommendedName>
    </domain>
</protein>
<proteinExistence type="inferred from homology"/>
<evidence type="ECO:0000259" key="19">
    <source>
        <dbReference type="Pfam" id="PF12804"/>
    </source>
</evidence>
<comment type="catalytic activity">
    <reaction evidence="15 18">
        <text>alpha-D-glucosamine 1-phosphate + acetyl-CoA = N-acetyl-alpha-D-glucosamine 1-phosphate + CoA + H(+)</text>
        <dbReference type="Rhea" id="RHEA:13725"/>
        <dbReference type="ChEBI" id="CHEBI:15378"/>
        <dbReference type="ChEBI" id="CHEBI:57287"/>
        <dbReference type="ChEBI" id="CHEBI:57288"/>
        <dbReference type="ChEBI" id="CHEBI:57776"/>
        <dbReference type="ChEBI" id="CHEBI:58516"/>
        <dbReference type="EC" id="2.3.1.157"/>
    </reaction>
</comment>
<comment type="function">
    <text evidence="17 18">Catalyzes the last two sequential reactions in the de novo biosynthetic pathway for UDP-N-acetylglucosamine (UDP-GlcNAc). The C-terminal domain catalyzes the transfer of acetyl group from acetyl coenzyme A to glucosamine-1-phosphate (GlcN-1-P) to produce N-acetylglucosamine-1-phosphate (GlcNAc-1-P), which is converted into UDP-GlcNAc by the transfer of uridine 5-monophosphate (from uridine 5-triphosphate), a reaction catalyzed by the N-terminal domain.</text>
</comment>
<dbReference type="InterPro" id="IPR001451">
    <property type="entry name" value="Hexapep"/>
</dbReference>
<comment type="pathway">
    <text evidence="18">Bacterial outer membrane biogenesis; LPS lipid A biosynthesis.</text>
</comment>
<feature type="binding site" evidence="18">
    <location>
        <position position="409"/>
    </location>
    <ligand>
        <name>acetyl-CoA</name>
        <dbReference type="ChEBI" id="CHEBI:57288"/>
    </ligand>
</feature>
<evidence type="ECO:0000256" key="6">
    <source>
        <dbReference type="ARBA" id="ARBA00022695"/>
    </source>
</evidence>
<comment type="pathway">
    <text evidence="18">Nucleotide-sugar biosynthesis; UDP-N-acetyl-alpha-D-glucosamine biosynthesis; N-acetyl-alpha-D-glucosamine 1-phosphate from alpha-D-glucosamine 6-phosphate (route II): step 2/2.</text>
</comment>
<evidence type="ECO:0000256" key="9">
    <source>
        <dbReference type="ARBA" id="ARBA00022842"/>
    </source>
</evidence>
<comment type="caution">
    <text evidence="21">The sequence shown here is derived from an EMBL/GenBank/DDBJ whole genome shotgun (WGS) entry which is preliminary data.</text>
</comment>
<dbReference type="GO" id="GO:0019134">
    <property type="term" value="F:glucosamine-1-phosphate N-acetyltransferase activity"/>
    <property type="evidence" value="ECO:0007669"/>
    <property type="project" value="UniProtKB-EC"/>
</dbReference>
<feature type="binding site" evidence="18">
    <location>
        <position position="427"/>
    </location>
    <ligand>
        <name>acetyl-CoA</name>
        <dbReference type="ChEBI" id="CHEBI:57288"/>
    </ligand>
</feature>
<evidence type="ECO:0000313" key="21">
    <source>
        <dbReference type="EMBL" id="MBW7569911.1"/>
    </source>
</evidence>
<dbReference type="Pfam" id="PF12804">
    <property type="entry name" value="NTP_transf_3"/>
    <property type="match status" value="1"/>
</dbReference>
<gene>
    <name evidence="18 21" type="primary">glmU</name>
    <name evidence="21" type="ORF">J5V48_03280</name>
</gene>
<dbReference type="InterPro" id="IPR056729">
    <property type="entry name" value="GMPPB_C"/>
</dbReference>
<dbReference type="Pfam" id="PF00132">
    <property type="entry name" value="Hexapep"/>
    <property type="match status" value="1"/>
</dbReference>
<keyword evidence="12 18" id="KW-0511">Multifunctional enzyme</keyword>
<evidence type="ECO:0000256" key="18">
    <source>
        <dbReference type="HAMAP-Rule" id="MF_01631"/>
    </source>
</evidence>
<dbReference type="InterPro" id="IPR050065">
    <property type="entry name" value="GlmU-like"/>
</dbReference>
<dbReference type="EMBL" id="JAGFNY010000007">
    <property type="protein sequence ID" value="MBW7569911.1"/>
    <property type="molecule type" value="Genomic_DNA"/>
</dbReference>
<dbReference type="EC" id="2.7.7.23" evidence="18"/>
<feature type="binding site" evidence="18">
    <location>
        <position position="158"/>
    </location>
    <ligand>
        <name>UDP-N-acetyl-alpha-D-glucosamine</name>
        <dbReference type="ChEBI" id="CHEBI:57705"/>
    </ligand>
</feature>
<feature type="region of interest" description="Pyrophosphorylase" evidence="18">
    <location>
        <begin position="1"/>
        <end position="233"/>
    </location>
</feature>
<evidence type="ECO:0000256" key="15">
    <source>
        <dbReference type="ARBA" id="ARBA00048247"/>
    </source>
</evidence>
<feature type="binding site" evidence="18">
    <location>
        <position position="143"/>
    </location>
    <ligand>
        <name>UDP-N-acetyl-alpha-D-glucosamine</name>
        <dbReference type="ChEBI" id="CHEBI:57705"/>
    </ligand>
</feature>
<evidence type="ECO:0000256" key="3">
    <source>
        <dbReference type="ARBA" id="ARBA00007947"/>
    </source>
</evidence>
<dbReference type="Gene3D" id="2.160.10.10">
    <property type="entry name" value="Hexapeptide repeat proteins"/>
    <property type="match status" value="1"/>
</dbReference>
<feature type="binding site" evidence="18">
    <location>
        <begin position="84"/>
        <end position="85"/>
    </location>
    <ligand>
        <name>UDP-N-acetyl-alpha-D-glucosamine</name>
        <dbReference type="ChEBI" id="CHEBI:57705"/>
    </ligand>
</feature>
<evidence type="ECO:0000256" key="1">
    <source>
        <dbReference type="ARBA" id="ARBA00004496"/>
    </source>
</evidence>
<evidence type="ECO:0000259" key="20">
    <source>
        <dbReference type="Pfam" id="PF25087"/>
    </source>
</evidence>
<comment type="similarity">
    <text evidence="3 18">In the N-terminal section; belongs to the N-acetylglucosamine-1-phosphate uridyltransferase family.</text>
</comment>
<evidence type="ECO:0000256" key="8">
    <source>
        <dbReference type="ARBA" id="ARBA00022737"/>
    </source>
</evidence>
<feature type="binding site" evidence="18">
    <location>
        <position position="79"/>
    </location>
    <ligand>
        <name>UDP-N-acetyl-alpha-D-glucosamine</name>
        <dbReference type="ChEBI" id="CHEBI:57705"/>
    </ligand>
</feature>
<keyword evidence="13 18" id="KW-0012">Acyltransferase</keyword>
<evidence type="ECO:0000256" key="14">
    <source>
        <dbReference type="ARBA" id="ARBA00023316"/>
    </source>
</evidence>
<evidence type="ECO:0000256" key="7">
    <source>
        <dbReference type="ARBA" id="ARBA00022723"/>
    </source>
</evidence>
<dbReference type="InterPro" id="IPR038009">
    <property type="entry name" value="GlmU_C_LbH"/>
</dbReference>
<dbReference type="EC" id="2.3.1.157" evidence="18"/>
<comment type="pathway">
    <text evidence="18">Nucleotide-sugar biosynthesis; UDP-N-acetyl-alpha-D-glucosamine biosynthesis; UDP-N-acetyl-alpha-D-glucosamine from N-acetyl-alpha-D-glucosamine 1-phosphate: step 1/1.</text>
</comment>
<feature type="active site" description="Proton acceptor" evidence="18">
    <location>
        <position position="367"/>
    </location>
</feature>
<keyword evidence="6 18" id="KW-0548">Nucleotidyltransferase</keyword>
<evidence type="ECO:0000256" key="5">
    <source>
        <dbReference type="ARBA" id="ARBA00022679"/>
    </source>
</evidence>
<dbReference type="RefSeq" id="WP_219937089.1">
    <property type="nucleotide sequence ID" value="NZ_JAGFNY010000007.1"/>
</dbReference>
<feature type="binding site" evidence="18">
    <location>
        <position position="381"/>
    </location>
    <ligand>
        <name>UDP-N-acetyl-alpha-D-glucosamine</name>
        <dbReference type="ChEBI" id="CHEBI:57705"/>
    </ligand>
</feature>
<dbReference type="InterPro" id="IPR011004">
    <property type="entry name" value="Trimer_LpxA-like_sf"/>
</dbReference>
<feature type="binding site" evidence="18">
    <location>
        <begin position="106"/>
        <end position="108"/>
    </location>
    <ligand>
        <name>UDP-N-acetyl-alpha-D-glucosamine</name>
        <dbReference type="ChEBI" id="CHEBI:57705"/>
    </ligand>
</feature>
<keyword evidence="22" id="KW-1185">Reference proteome</keyword>
<organism evidence="21 22">
    <name type="scientific">Succinivibrio faecicola</name>
    <dbReference type="NCBI Taxonomy" id="2820300"/>
    <lineage>
        <taxon>Bacteria</taxon>
        <taxon>Pseudomonadati</taxon>
        <taxon>Pseudomonadota</taxon>
        <taxon>Gammaproteobacteria</taxon>
        <taxon>Aeromonadales</taxon>
        <taxon>Succinivibrionaceae</taxon>
        <taxon>Succinivibrio</taxon>
    </lineage>
</organism>
<feature type="binding site" evidence="18">
    <location>
        <position position="337"/>
    </location>
    <ligand>
        <name>UDP-N-acetyl-alpha-D-glucosamine</name>
        <dbReference type="ChEBI" id="CHEBI:57705"/>
    </ligand>
</feature>
<dbReference type="InterPro" id="IPR029044">
    <property type="entry name" value="Nucleotide-diphossugar_trans"/>
</dbReference>
<comment type="similarity">
    <text evidence="2 18">In the C-terminal section; belongs to the transferase hexapeptide repeat family.</text>
</comment>
<evidence type="ECO:0000256" key="4">
    <source>
        <dbReference type="ARBA" id="ARBA00022490"/>
    </source>
</evidence>
<comment type="subcellular location">
    <subcellularLocation>
        <location evidence="1 18">Cytoplasm</location>
    </subcellularLocation>
</comment>
<feature type="region of interest" description="N-acetyltransferase" evidence="18">
    <location>
        <begin position="255"/>
        <end position="462"/>
    </location>
</feature>
<dbReference type="HAMAP" id="MF_01631">
    <property type="entry name" value="GlmU"/>
    <property type="match status" value="1"/>
</dbReference>
<feature type="region of interest" description="Linker" evidence="18">
    <location>
        <begin position="234"/>
        <end position="254"/>
    </location>
</feature>
<evidence type="ECO:0000256" key="2">
    <source>
        <dbReference type="ARBA" id="ARBA00007707"/>
    </source>
</evidence>
<feature type="binding site" evidence="18">
    <location>
        <position position="108"/>
    </location>
    <ligand>
        <name>Mg(2+)</name>
        <dbReference type="ChEBI" id="CHEBI:18420"/>
    </ligand>
</feature>
<feature type="binding site" evidence="18">
    <location>
        <position position="231"/>
    </location>
    <ligand>
        <name>UDP-N-acetyl-alpha-D-glucosamine</name>
        <dbReference type="ChEBI" id="CHEBI:57705"/>
    </ligand>
</feature>
<dbReference type="InterPro" id="IPR025877">
    <property type="entry name" value="MobA-like_NTP_Trfase"/>
</dbReference>
<dbReference type="PANTHER" id="PTHR43584">
    <property type="entry name" value="NUCLEOTIDYL TRANSFERASE"/>
    <property type="match status" value="1"/>
</dbReference>
<keyword evidence="4 18" id="KW-0963">Cytoplasm</keyword>
<keyword evidence="11 18" id="KW-0573">Peptidoglycan synthesis</keyword>
<keyword evidence="9 18" id="KW-0460">Magnesium</keyword>
<dbReference type="SUPFAM" id="SSF53448">
    <property type="entry name" value="Nucleotide-diphospho-sugar transferases"/>
    <property type="match status" value="1"/>
</dbReference>
<keyword evidence="10 18" id="KW-0133">Cell shape</keyword>
<keyword evidence="14 18" id="KW-0961">Cell wall biogenesis/degradation</keyword>
<dbReference type="InterPro" id="IPR005882">
    <property type="entry name" value="Bifunctional_GlmU"/>
</dbReference>
<feature type="binding site" evidence="18">
    <location>
        <position position="231"/>
    </location>
    <ligand>
        <name>Mg(2+)</name>
        <dbReference type="ChEBI" id="CHEBI:18420"/>
    </ligand>
</feature>
<dbReference type="NCBIfam" id="TIGR01173">
    <property type="entry name" value="glmU"/>
    <property type="match status" value="1"/>
</dbReference>
<accession>A0ABS7DH84</accession>
<keyword evidence="8 18" id="KW-0677">Repeat</keyword>
<keyword evidence="5 18" id="KW-0808">Transferase</keyword>
<evidence type="ECO:0000256" key="11">
    <source>
        <dbReference type="ARBA" id="ARBA00022984"/>
    </source>
</evidence>
<feature type="binding site" evidence="18">
    <location>
        <position position="384"/>
    </location>
    <ligand>
        <name>acetyl-CoA</name>
        <dbReference type="ChEBI" id="CHEBI:57288"/>
    </ligand>
</feature>
<dbReference type="CDD" id="cd02540">
    <property type="entry name" value="GT2_GlmU_N_bac"/>
    <property type="match status" value="1"/>
</dbReference>
<feature type="binding site" evidence="18">
    <location>
        <position position="446"/>
    </location>
    <ligand>
        <name>acetyl-CoA</name>
        <dbReference type="ChEBI" id="CHEBI:57288"/>
    </ligand>
</feature>
<dbReference type="Proteomes" id="UP000731465">
    <property type="component" value="Unassembled WGS sequence"/>
</dbReference>
<evidence type="ECO:0000256" key="12">
    <source>
        <dbReference type="ARBA" id="ARBA00023268"/>
    </source>
</evidence>
<evidence type="ECO:0000313" key="22">
    <source>
        <dbReference type="Proteomes" id="UP000731465"/>
    </source>
</evidence>
<dbReference type="GO" id="GO:0003977">
    <property type="term" value="F:UDP-N-acetylglucosamine diphosphorylase activity"/>
    <property type="evidence" value="ECO:0007669"/>
    <property type="project" value="UniProtKB-EC"/>
</dbReference>
<evidence type="ECO:0000256" key="10">
    <source>
        <dbReference type="ARBA" id="ARBA00022960"/>
    </source>
</evidence>
<dbReference type="SUPFAM" id="SSF51161">
    <property type="entry name" value="Trimeric LpxA-like enzymes"/>
    <property type="match status" value="1"/>
</dbReference>
<feature type="binding site" evidence="18">
    <location>
        <position position="370"/>
    </location>
    <ligand>
        <name>UDP-N-acetyl-alpha-D-glucosamine</name>
        <dbReference type="ChEBI" id="CHEBI:57705"/>
    </ligand>
</feature>
<dbReference type="PANTHER" id="PTHR43584:SF3">
    <property type="entry name" value="BIFUNCTIONAL PROTEIN GLMU"/>
    <property type="match status" value="1"/>
</dbReference>
<feature type="binding site" evidence="18">
    <location>
        <position position="173"/>
    </location>
    <ligand>
        <name>UDP-N-acetyl-alpha-D-glucosamine</name>
        <dbReference type="ChEBI" id="CHEBI:57705"/>
    </ligand>
</feature>
<keyword evidence="7 18" id="KW-0479">Metal-binding</keyword>
<feature type="binding site" evidence="18">
    <location>
        <begin position="8"/>
        <end position="11"/>
    </location>
    <ligand>
        <name>UDP-N-acetyl-alpha-D-glucosamine</name>
        <dbReference type="ChEBI" id="CHEBI:57705"/>
    </ligand>
</feature>
<name>A0ABS7DH84_9GAMM</name>
<evidence type="ECO:0000256" key="17">
    <source>
        <dbReference type="ARBA" id="ARBA00049628"/>
    </source>
</evidence>
<comment type="cofactor">
    <cofactor evidence="18">
        <name>Mg(2+)</name>
        <dbReference type="ChEBI" id="CHEBI:18420"/>
    </cofactor>
    <text evidence="18">Binds 1 Mg(2+) ion per subunit.</text>
</comment>
<dbReference type="Pfam" id="PF25087">
    <property type="entry name" value="GMPPB_C"/>
    <property type="match status" value="1"/>
</dbReference>
<evidence type="ECO:0000256" key="16">
    <source>
        <dbReference type="ARBA" id="ARBA00048493"/>
    </source>
</evidence>